<gene>
    <name evidence="1" type="ORF">SLS62_006033</name>
</gene>
<reference evidence="1 2" key="1">
    <citation type="submission" date="2024-02" db="EMBL/GenBank/DDBJ databases">
        <title>De novo assembly and annotation of 12 fungi associated with fruit tree decline syndrome in Ontario, Canada.</title>
        <authorList>
            <person name="Sulman M."/>
            <person name="Ellouze W."/>
            <person name="Ilyukhin E."/>
        </authorList>
    </citation>
    <scope>NUCLEOTIDE SEQUENCE [LARGE SCALE GENOMIC DNA]</scope>
    <source>
        <strain evidence="1 2">M11/M66-122</strain>
    </source>
</reference>
<protein>
    <submittedName>
        <fullName evidence="1">Uncharacterized protein</fullName>
    </submittedName>
</protein>
<evidence type="ECO:0000313" key="2">
    <source>
        <dbReference type="Proteomes" id="UP001320420"/>
    </source>
</evidence>
<comment type="caution">
    <text evidence="1">The sequence shown here is derived from an EMBL/GenBank/DDBJ whole genome shotgun (WGS) entry which is preliminary data.</text>
</comment>
<name>A0AAN9US50_9PEZI</name>
<proteinExistence type="predicted"/>
<sequence>MVVLAAPGATNFIRRFCRGSPGVRQAGLLPKPHLRRRGRLHLYRGPARRVPRRTFSPAPSVLRNEAGKGTSVVTELMHVYFPASAETGTIEKDSQQFLEALAAEGLMARRPRDGFWKTL</sequence>
<dbReference type="EMBL" id="JAKJXP020000042">
    <property type="protein sequence ID" value="KAK7752067.1"/>
    <property type="molecule type" value="Genomic_DNA"/>
</dbReference>
<evidence type="ECO:0000313" key="1">
    <source>
        <dbReference type="EMBL" id="KAK7752067.1"/>
    </source>
</evidence>
<keyword evidence="2" id="KW-1185">Reference proteome</keyword>
<accession>A0AAN9US50</accession>
<dbReference type="Proteomes" id="UP001320420">
    <property type="component" value="Unassembled WGS sequence"/>
</dbReference>
<organism evidence="1 2">
    <name type="scientific">Diatrype stigma</name>
    <dbReference type="NCBI Taxonomy" id="117547"/>
    <lineage>
        <taxon>Eukaryota</taxon>
        <taxon>Fungi</taxon>
        <taxon>Dikarya</taxon>
        <taxon>Ascomycota</taxon>
        <taxon>Pezizomycotina</taxon>
        <taxon>Sordariomycetes</taxon>
        <taxon>Xylariomycetidae</taxon>
        <taxon>Xylariales</taxon>
        <taxon>Diatrypaceae</taxon>
        <taxon>Diatrype</taxon>
    </lineage>
</organism>
<dbReference type="AlphaFoldDB" id="A0AAN9US50"/>